<feature type="zinc finger region" description="dksA C4-type" evidence="4">
    <location>
        <begin position="86"/>
        <end position="110"/>
    </location>
</feature>
<reference evidence="7 8" key="2">
    <citation type="journal article" date="2011" name="Stand. Genomic Sci.">
        <title>Complete genome sequence of Isosphaera pallida type strain (IS1B).</title>
        <authorList>
            <consortium name="US DOE Joint Genome Institute (JGI-PGF)"/>
            <person name="Goker M."/>
            <person name="Cleland D."/>
            <person name="Saunders E."/>
            <person name="Lapidus A."/>
            <person name="Nolan M."/>
            <person name="Lucas S."/>
            <person name="Hammon N."/>
            <person name="Deshpande S."/>
            <person name="Cheng J.F."/>
            <person name="Tapia R."/>
            <person name="Han C."/>
            <person name="Goodwin L."/>
            <person name="Pitluck S."/>
            <person name="Liolios K."/>
            <person name="Pagani I."/>
            <person name="Ivanova N."/>
            <person name="Mavromatis K."/>
            <person name="Pati A."/>
            <person name="Chen A."/>
            <person name="Palaniappan K."/>
            <person name="Land M."/>
            <person name="Hauser L."/>
            <person name="Chang Y.J."/>
            <person name="Jeffries C.D."/>
            <person name="Detter J.C."/>
            <person name="Beck B."/>
            <person name="Woyke T."/>
            <person name="Bristow J."/>
            <person name="Eisen J.A."/>
            <person name="Markowitz V."/>
            <person name="Hugenholtz P."/>
            <person name="Kyrpides N.C."/>
            <person name="Klenk H.P."/>
        </authorList>
    </citation>
    <scope>NUCLEOTIDE SEQUENCE [LARGE SCALE GENOMIC DNA]</scope>
    <source>
        <strain evidence="8">ATCC 43644 / DSM 9630 / IS1B</strain>
    </source>
</reference>
<dbReference type="PROSITE" id="PS01102">
    <property type="entry name" value="ZF_DKSA_1"/>
    <property type="match status" value="1"/>
</dbReference>
<dbReference type="Pfam" id="PF01258">
    <property type="entry name" value="zf-dskA_traR"/>
    <property type="match status" value="1"/>
</dbReference>
<dbReference type="Gene3D" id="1.20.120.910">
    <property type="entry name" value="DksA, coiled-coil domain"/>
    <property type="match status" value="1"/>
</dbReference>
<dbReference type="GO" id="GO:0008270">
    <property type="term" value="F:zinc ion binding"/>
    <property type="evidence" value="ECO:0007669"/>
    <property type="project" value="UniProtKB-KW"/>
</dbReference>
<dbReference type="PANTHER" id="PTHR33823">
    <property type="entry name" value="RNA POLYMERASE-BINDING TRANSCRIPTION FACTOR DKSA-RELATED"/>
    <property type="match status" value="1"/>
</dbReference>
<name>E8QZA2_ISOPI</name>
<dbReference type="InParanoid" id="E8QZA2"/>
<protein>
    <submittedName>
        <fullName evidence="7">Transcriptional regulator, TraR/DksA family</fullName>
    </submittedName>
</protein>
<evidence type="ECO:0000313" key="8">
    <source>
        <dbReference type="Proteomes" id="UP000008631"/>
    </source>
</evidence>
<organism evidence="7 8">
    <name type="scientific">Isosphaera pallida (strain ATCC 43644 / DSM 9630 / IS1B)</name>
    <dbReference type="NCBI Taxonomy" id="575540"/>
    <lineage>
        <taxon>Bacteria</taxon>
        <taxon>Pseudomonadati</taxon>
        <taxon>Planctomycetota</taxon>
        <taxon>Planctomycetia</taxon>
        <taxon>Isosphaerales</taxon>
        <taxon>Isosphaeraceae</taxon>
        <taxon>Isosphaera</taxon>
    </lineage>
</organism>
<dbReference type="KEGG" id="ipa:Isop_3675"/>
<dbReference type="SUPFAM" id="SSF109635">
    <property type="entry name" value="DnaK suppressor protein DksA, alpha-hairpin domain"/>
    <property type="match status" value="1"/>
</dbReference>
<keyword evidence="3" id="KW-0862">Zinc</keyword>
<evidence type="ECO:0000256" key="5">
    <source>
        <dbReference type="SAM" id="MobiDB-lite"/>
    </source>
</evidence>
<dbReference type="eggNOG" id="COG1734">
    <property type="taxonomic scope" value="Bacteria"/>
</dbReference>
<feature type="region of interest" description="Disordered" evidence="5">
    <location>
        <begin position="138"/>
        <end position="160"/>
    </location>
</feature>
<evidence type="ECO:0000256" key="4">
    <source>
        <dbReference type="PROSITE-ProRule" id="PRU00510"/>
    </source>
</evidence>
<accession>E8QZA2</accession>
<reference key="1">
    <citation type="submission" date="2010-11" db="EMBL/GenBank/DDBJ databases">
        <title>The complete sequence of chromosome of Isophaera pallida ATCC 43644.</title>
        <authorList>
            <consortium name="US DOE Joint Genome Institute (JGI-PGF)"/>
            <person name="Lucas S."/>
            <person name="Copeland A."/>
            <person name="Lapidus A."/>
            <person name="Bruce D."/>
            <person name="Goodwin L."/>
            <person name="Pitluck S."/>
            <person name="Kyrpides N."/>
            <person name="Mavromatis K."/>
            <person name="Pagani I."/>
            <person name="Ivanova N."/>
            <person name="Saunders E."/>
            <person name="Brettin T."/>
            <person name="Detter J.C."/>
            <person name="Han C."/>
            <person name="Tapia R."/>
            <person name="Land M."/>
            <person name="Hauser L."/>
            <person name="Markowitz V."/>
            <person name="Cheng J.-F."/>
            <person name="Hugenholtz P."/>
            <person name="Woyke T."/>
            <person name="Wu D."/>
            <person name="Eisen J.A."/>
        </authorList>
    </citation>
    <scope>NUCLEOTIDE SEQUENCE</scope>
    <source>
        <strain>ATCC 43644</strain>
    </source>
</reference>
<dbReference type="PANTHER" id="PTHR33823:SF4">
    <property type="entry name" value="GENERAL STRESS PROTEIN 16O"/>
    <property type="match status" value="1"/>
</dbReference>
<dbReference type="AlphaFoldDB" id="E8QZA2"/>
<evidence type="ECO:0000259" key="6">
    <source>
        <dbReference type="Pfam" id="PF01258"/>
    </source>
</evidence>
<dbReference type="PROSITE" id="PS51128">
    <property type="entry name" value="ZF_DKSA_2"/>
    <property type="match status" value="1"/>
</dbReference>
<gene>
    <name evidence="7" type="ordered locus">Isop_3675</name>
</gene>
<sequence>MPRKTTLTRLHERLIARRDALRKALSGDLESLRAYHSKYGMGDDGDAASDHAHEEITSQLLEIEVRELEQIERALKRFAEGVYGRCEVCGRRIGEARINALPYVTHCIDCQREAERLGGSRRRQEDVSRWAQLYETEARSREPEVNLSDYETDPNEPSYR</sequence>
<keyword evidence="8" id="KW-1185">Reference proteome</keyword>
<evidence type="ECO:0000256" key="3">
    <source>
        <dbReference type="ARBA" id="ARBA00022833"/>
    </source>
</evidence>
<evidence type="ECO:0000256" key="2">
    <source>
        <dbReference type="ARBA" id="ARBA00022771"/>
    </source>
</evidence>
<feature type="domain" description="Zinc finger DksA/TraR C4-type" evidence="6">
    <location>
        <begin position="82"/>
        <end position="116"/>
    </location>
</feature>
<dbReference type="InterPro" id="IPR000962">
    <property type="entry name" value="Znf_DskA_TraR"/>
</dbReference>
<dbReference type="InterPro" id="IPR037187">
    <property type="entry name" value="DnaK_N"/>
</dbReference>
<evidence type="ECO:0000256" key="1">
    <source>
        <dbReference type="ARBA" id="ARBA00022723"/>
    </source>
</evidence>
<proteinExistence type="predicted"/>
<evidence type="ECO:0000313" key="7">
    <source>
        <dbReference type="EMBL" id="ADV64231.1"/>
    </source>
</evidence>
<dbReference type="EMBL" id="CP002353">
    <property type="protein sequence ID" value="ADV64231.1"/>
    <property type="molecule type" value="Genomic_DNA"/>
</dbReference>
<dbReference type="STRING" id="575540.Isop_3675"/>
<dbReference type="SUPFAM" id="SSF57716">
    <property type="entry name" value="Glucocorticoid receptor-like (DNA-binding domain)"/>
    <property type="match status" value="1"/>
</dbReference>
<keyword evidence="1" id="KW-0479">Metal-binding</keyword>
<dbReference type="Proteomes" id="UP000008631">
    <property type="component" value="Chromosome"/>
</dbReference>
<dbReference type="RefSeq" id="WP_013566519.1">
    <property type="nucleotide sequence ID" value="NC_014962.1"/>
</dbReference>
<dbReference type="InterPro" id="IPR020458">
    <property type="entry name" value="Znf_DskA_TraR_CS"/>
</dbReference>
<dbReference type="HOGENOM" id="CLU_043144_4_1_0"/>
<keyword evidence="2" id="KW-0863">Zinc-finger</keyword>
<dbReference type="OrthoDB" id="9811543at2"/>